<dbReference type="Proteomes" id="UP000216188">
    <property type="component" value="Unassembled WGS sequence"/>
</dbReference>
<gene>
    <name evidence="1" type="ORF">CEV34_2814</name>
</gene>
<proteinExistence type="predicted"/>
<comment type="caution">
    <text evidence="1">The sequence shown here is derived from an EMBL/GenBank/DDBJ whole genome shotgun (WGS) entry which is preliminary data.</text>
</comment>
<protein>
    <submittedName>
        <fullName evidence="1">Uncharacterized protein</fullName>
    </submittedName>
</protein>
<dbReference type="AlphaFoldDB" id="A0A256GE28"/>
<keyword evidence="2" id="KW-1185">Reference proteome</keyword>
<evidence type="ECO:0000313" key="2">
    <source>
        <dbReference type="Proteomes" id="UP000216188"/>
    </source>
</evidence>
<evidence type="ECO:0000313" key="1">
    <source>
        <dbReference type="EMBL" id="OYR25190.1"/>
    </source>
</evidence>
<name>A0A256GE28_9HYPH</name>
<dbReference type="EMBL" id="NNRM01000022">
    <property type="protein sequence ID" value="OYR25190.1"/>
    <property type="molecule type" value="Genomic_DNA"/>
</dbReference>
<organism evidence="1 2">
    <name type="scientific">Brucella pseudogrignonensis</name>
    <dbReference type="NCBI Taxonomy" id="419475"/>
    <lineage>
        <taxon>Bacteria</taxon>
        <taxon>Pseudomonadati</taxon>
        <taxon>Pseudomonadota</taxon>
        <taxon>Alphaproteobacteria</taxon>
        <taxon>Hyphomicrobiales</taxon>
        <taxon>Brucellaceae</taxon>
        <taxon>Brucella/Ochrobactrum group</taxon>
        <taxon>Brucella</taxon>
    </lineage>
</organism>
<sequence>MKERHITFQHYSLAPDIKRGEYGRFLRFPSKADDYRLRYFRDCGVSARELGQSFER</sequence>
<reference evidence="1 2" key="1">
    <citation type="submission" date="2017-07" db="EMBL/GenBank/DDBJ databases">
        <title>Phylogenetic study on the rhizospheric bacterium Ochrobactrum sp. A44.</title>
        <authorList>
            <person name="Krzyzanowska D.M."/>
            <person name="Ossowicki A."/>
            <person name="Rajewska M."/>
            <person name="Maciag T."/>
            <person name="Kaczynski Z."/>
            <person name="Czerwicka M."/>
            <person name="Jafra S."/>
        </authorList>
    </citation>
    <scope>NUCLEOTIDE SEQUENCE [LARGE SCALE GENOMIC DNA]</scope>
    <source>
        <strain evidence="1 2">CCUG 30717</strain>
    </source>
</reference>
<accession>A0A256GE28</accession>